<dbReference type="AlphaFoldDB" id="A0AAD9K1P9"/>
<dbReference type="PROSITE" id="PS50878">
    <property type="entry name" value="RT_POL"/>
    <property type="match status" value="1"/>
</dbReference>
<gene>
    <name evidence="2" type="ORF">NP493_1490g00022</name>
</gene>
<proteinExistence type="predicted"/>
<evidence type="ECO:0000259" key="1">
    <source>
        <dbReference type="PROSITE" id="PS50878"/>
    </source>
</evidence>
<dbReference type="Proteomes" id="UP001209878">
    <property type="component" value="Unassembled WGS sequence"/>
</dbReference>
<comment type="caution">
    <text evidence="2">The sequence shown here is derived from an EMBL/GenBank/DDBJ whole genome shotgun (WGS) entry which is preliminary data.</text>
</comment>
<reference evidence="2" key="1">
    <citation type="journal article" date="2023" name="Mol. Biol. Evol.">
        <title>Third-Generation Sequencing Reveals the Adaptive Role of the Epigenome in Three Deep-Sea Polychaetes.</title>
        <authorList>
            <person name="Perez M."/>
            <person name="Aroh O."/>
            <person name="Sun Y."/>
            <person name="Lan Y."/>
            <person name="Juniper S.K."/>
            <person name="Young C.R."/>
            <person name="Angers B."/>
            <person name="Qian P.Y."/>
        </authorList>
    </citation>
    <scope>NUCLEOTIDE SEQUENCE</scope>
    <source>
        <strain evidence="2">R07B-5</strain>
    </source>
</reference>
<dbReference type="PANTHER" id="PTHR33332">
    <property type="entry name" value="REVERSE TRANSCRIPTASE DOMAIN-CONTAINING PROTEIN"/>
    <property type="match status" value="1"/>
</dbReference>
<accession>A0AAD9K1P9</accession>
<dbReference type="InterPro" id="IPR000477">
    <property type="entry name" value="RT_dom"/>
</dbReference>
<protein>
    <recommendedName>
        <fullName evidence="1">Reverse transcriptase domain-containing protein</fullName>
    </recommendedName>
</protein>
<dbReference type="Pfam" id="PF00078">
    <property type="entry name" value="RVT_1"/>
    <property type="match status" value="1"/>
</dbReference>
<name>A0AAD9K1P9_RIDPI</name>
<sequence>MSSPSKSCDLDPIPTILLKACLDVLIKPITDIINASLCYGFFPDDFKCAHVNPVLKKPTLPKEELNSYIPISNLSFISKILEKVVANRLRSHIYKNGLSNVSQSAYKQFHSTETALLKVHNDINLNIDNGKVTALTLLDLSAAFDTIDHNILITRLSTWYGISGTALSWFTSYLTDRQQAIKIGNCFSDMLPTSCGVPQGSVLGPLLFTLYTTPLSSVIQGHNLDHHLYADDTQIYISLTTPDACHSLNQLRDCLQDFSLSMKSSKLKLNANKTEFIIIGTVTQRAKLDGFFPTHILNQSVTPAPSVSNLGVNFDESFNFKQHISKTCRCCFYHIRDLRRIRRLLSLSVAKTIATALVSSRCDYCNSLLYNTANMDIARLKRVQNCLARVVTRSPRFSSSVPLLKSLHWLPVHYRIIFKICTISYQALASKQPTYLNSMLTPARNSRELRSTSSNPLYIPRVKTKAGTRAFSVAAPTLWNSLPVSVKSEGNIVSFRRRLKTYLFNAAYPP</sequence>
<evidence type="ECO:0000313" key="3">
    <source>
        <dbReference type="Proteomes" id="UP001209878"/>
    </source>
</evidence>
<dbReference type="SUPFAM" id="SSF56672">
    <property type="entry name" value="DNA/RNA polymerases"/>
    <property type="match status" value="1"/>
</dbReference>
<keyword evidence="3" id="KW-1185">Reference proteome</keyword>
<evidence type="ECO:0000313" key="2">
    <source>
        <dbReference type="EMBL" id="KAK2162906.1"/>
    </source>
</evidence>
<feature type="domain" description="Reverse transcriptase" evidence="1">
    <location>
        <begin position="35"/>
        <end position="283"/>
    </location>
</feature>
<organism evidence="2 3">
    <name type="scientific">Ridgeia piscesae</name>
    <name type="common">Tubeworm</name>
    <dbReference type="NCBI Taxonomy" id="27915"/>
    <lineage>
        <taxon>Eukaryota</taxon>
        <taxon>Metazoa</taxon>
        <taxon>Spiralia</taxon>
        <taxon>Lophotrochozoa</taxon>
        <taxon>Annelida</taxon>
        <taxon>Polychaeta</taxon>
        <taxon>Sedentaria</taxon>
        <taxon>Canalipalpata</taxon>
        <taxon>Sabellida</taxon>
        <taxon>Siboglinidae</taxon>
        <taxon>Ridgeia</taxon>
    </lineage>
</organism>
<dbReference type="EMBL" id="JAODUO010001494">
    <property type="protein sequence ID" value="KAK2162906.1"/>
    <property type="molecule type" value="Genomic_DNA"/>
</dbReference>
<dbReference type="InterPro" id="IPR043502">
    <property type="entry name" value="DNA/RNA_pol_sf"/>
</dbReference>
<dbReference type="CDD" id="cd01650">
    <property type="entry name" value="RT_nLTR_like"/>
    <property type="match status" value="1"/>
</dbReference>